<sequence length="220" mass="25831">MLEQVTPYKPKNLAEDMILCAELREKGSKVTAKRLAKEQKGTYPQTGTPAECSVWWMQFKEGKKKDKMAMVVMASHYNHVVKLLDMWQSEVLQLKAKTKSQEEEIKLLKLKLQQRDEENRRLNYEMFNNSNKMLQLESKTTSHKEEIKLLKLKLLQWEEENMQLNYEMSKNSSKVLQLKSETDSLKEEITSIKLRVQEQNAENEQLKNKIANYNPSSDDS</sequence>
<dbReference type="Proteomes" id="UP000830395">
    <property type="component" value="Chromosome 27"/>
</dbReference>
<evidence type="ECO:0000313" key="2">
    <source>
        <dbReference type="Proteomes" id="UP000830395"/>
    </source>
</evidence>
<comment type="caution">
    <text evidence="1">The sequence shown here is derived from an EMBL/GenBank/DDBJ whole genome shotgun (WGS) entry which is preliminary data.</text>
</comment>
<name>A0ACC5ZLS3_9TELE</name>
<evidence type="ECO:0000313" key="1">
    <source>
        <dbReference type="EMBL" id="MCJ8748830.1"/>
    </source>
</evidence>
<protein>
    <submittedName>
        <fullName evidence="1">Uncharacterized protein</fullName>
    </submittedName>
</protein>
<keyword evidence="2" id="KW-1185">Reference proteome</keyword>
<proteinExistence type="predicted"/>
<reference evidence="1" key="1">
    <citation type="submission" date="2020-02" db="EMBL/GenBank/DDBJ databases">
        <title>Genome sequencing of the panga catfish, Pangasius djambal.</title>
        <authorList>
            <person name="Wen M."/>
            <person name="Zahm M."/>
            <person name="Roques C."/>
            <person name="Cabau C."/>
            <person name="Klopp C."/>
            <person name="Donnadieu C."/>
            <person name="Jouanno E."/>
            <person name="Avarre J.-C."/>
            <person name="Campet M."/>
            <person name="Ha T."/>
            <person name="Dugue R."/>
            <person name="Lampietro C."/>
            <person name="Louis A."/>
            <person name="Herpin A."/>
            <person name="Echchiki A."/>
            <person name="Berthelot C."/>
            <person name="Parey E."/>
            <person name="Roest-Crollius H."/>
            <person name="Braasch I."/>
            <person name="Postlethwait J.H."/>
            <person name="Bobe J."/>
            <person name="Montfort J."/>
            <person name="Bouchez O."/>
            <person name="Begum T."/>
            <person name="Schartl M."/>
            <person name="Gustiano R."/>
            <person name="Guiguen Y."/>
        </authorList>
    </citation>
    <scope>NUCLEOTIDE SEQUENCE</scope>
    <source>
        <strain evidence="1">Pdj_M5554</strain>
    </source>
</reference>
<accession>A0ACC5ZLS3</accession>
<feature type="non-terminal residue" evidence="1">
    <location>
        <position position="220"/>
    </location>
</feature>
<organism evidence="1 2">
    <name type="scientific">Pangasius djambal</name>
    <dbReference type="NCBI Taxonomy" id="1691987"/>
    <lineage>
        <taxon>Eukaryota</taxon>
        <taxon>Metazoa</taxon>
        <taxon>Chordata</taxon>
        <taxon>Craniata</taxon>
        <taxon>Vertebrata</taxon>
        <taxon>Euteleostomi</taxon>
        <taxon>Actinopterygii</taxon>
        <taxon>Neopterygii</taxon>
        <taxon>Teleostei</taxon>
        <taxon>Ostariophysi</taxon>
        <taxon>Siluriformes</taxon>
        <taxon>Pangasiidae</taxon>
        <taxon>Pangasius</taxon>
    </lineage>
</organism>
<dbReference type="EMBL" id="CM041001">
    <property type="protein sequence ID" value="MCJ8748830.1"/>
    <property type="molecule type" value="Genomic_DNA"/>
</dbReference>
<gene>
    <name evidence="1" type="ORF">PDJAM_G00169220</name>
</gene>